<dbReference type="EMBL" id="ARYL01000010">
    <property type="protein sequence ID" value="KDA02952.1"/>
    <property type="molecule type" value="Genomic_DNA"/>
</dbReference>
<keyword evidence="2" id="KW-1185">Reference proteome</keyword>
<dbReference type="STRING" id="1280953.HOC_08402"/>
<protein>
    <submittedName>
        <fullName evidence="1">Uncharacterized protein</fullName>
    </submittedName>
</protein>
<reference evidence="1 2" key="1">
    <citation type="journal article" date="2014" name="Antonie Van Leeuwenhoek">
        <title>Hyphomonas beringensis sp. nov. and Hyphomonas chukchiensis sp. nov., isolated from surface seawater of the Bering Sea and Chukchi Sea.</title>
        <authorList>
            <person name="Li C."/>
            <person name="Lai Q."/>
            <person name="Li G."/>
            <person name="Dong C."/>
            <person name="Wang J."/>
            <person name="Liao Y."/>
            <person name="Shao Z."/>
        </authorList>
    </citation>
    <scope>NUCLEOTIDE SEQUENCE [LARGE SCALE GENOMIC DNA]</scope>
    <source>
        <strain evidence="1 2">SCH89</strain>
    </source>
</reference>
<dbReference type="PATRIC" id="fig|1280953.3.peg.1699"/>
<name>A0A059G7Z7_9PROT</name>
<sequence>MQFTPALLLDLLAWNWPRAKKLAWWARQLVKDPAAETVARHVHNEVLRILRPAESMVRRMLLILALKEPLSPIFPASPAKAGVSGDSTPSPTHKSPVLPAKAGTKAGAASQAQFTLTEPLTIRLPSDAMPVVKFGPRIFVFGSGMDWRPLPSEAPLPPLPAAPLLARLSRLDAVLADPDAHAARLARLIARLRGAREAGRLTRLSPIRPRSLMPGRASRPLGELTRSAITYVCWGADAALDGAWDSG</sequence>
<evidence type="ECO:0000313" key="2">
    <source>
        <dbReference type="Proteomes" id="UP000024942"/>
    </source>
</evidence>
<accession>A0A059G7Z7</accession>
<proteinExistence type="predicted"/>
<dbReference type="AlphaFoldDB" id="A0A059G7Z7"/>
<dbReference type="Proteomes" id="UP000024942">
    <property type="component" value="Unassembled WGS sequence"/>
</dbReference>
<dbReference type="RefSeq" id="WP_035537454.1">
    <property type="nucleotide sequence ID" value="NZ_ARYL01000010.1"/>
</dbReference>
<gene>
    <name evidence="1" type="ORF">HOC_08402</name>
</gene>
<dbReference type="OrthoDB" id="7631286at2"/>
<organism evidence="1 2">
    <name type="scientific">Hyphomonas oceanitis SCH89</name>
    <dbReference type="NCBI Taxonomy" id="1280953"/>
    <lineage>
        <taxon>Bacteria</taxon>
        <taxon>Pseudomonadati</taxon>
        <taxon>Pseudomonadota</taxon>
        <taxon>Alphaproteobacteria</taxon>
        <taxon>Hyphomonadales</taxon>
        <taxon>Hyphomonadaceae</taxon>
        <taxon>Hyphomonas</taxon>
    </lineage>
</organism>
<comment type="caution">
    <text evidence="1">The sequence shown here is derived from an EMBL/GenBank/DDBJ whole genome shotgun (WGS) entry which is preliminary data.</text>
</comment>
<evidence type="ECO:0000313" key="1">
    <source>
        <dbReference type="EMBL" id="KDA02952.1"/>
    </source>
</evidence>